<comment type="caution">
    <text evidence="1">The sequence shown here is derived from an EMBL/GenBank/DDBJ whole genome shotgun (WGS) entry which is preliminary data.</text>
</comment>
<reference evidence="1" key="1">
    <citation type="submission" date="2021-05" db="EMBL/GenBank/DDBJ databases">
        <authorList>
            <person name="Pan Q."/>
            <person name="Jouanno E."/>
            <person name="Zahm M."/>
            <person name="Klopp C."/>
            <person name="Cabau C."/>
            <person name="Louis A."/>
            <person name="Berthelot C."/>
            <person name="Parey E."/>
            <person name="Roest Crollius H."/>
            <person name="Montfort J."/>
            <person name="Robinson-Rechavi M."/>
            <person name="Bouchez O."/>
            <person name="Lampietro C."/>
            <person name="Lopez Roques C."/>
            <person name="Donnadieu C."/>
            <person name="Postlethwait J."/>
            <person name="Bobe J."/>
            <person name="Dillon D."/>
            <person name="Chandos A."/>
            <person name="von Hippel F."/>
            <person name="Guiguen Y."/>
        </authorList>
    </citation>
    <scope>NUCLEOTIDE SEQUENCE</scope>
    <source>
        <strain evidence="1">YG-Jan2019</strain>
    </source>
</reference>
<keyword evidence="2" id="KW-1185">Reference proteome</keyword>
<dbReference type="EMBL" id="CM055741">
    <property type="protein sequence ID" value="KAJ8002211.1"/>
    <property type="molecule type" value="Genomic_DNA"/>
</dbReference>
<protein>
    <submittedName>
        <fullName evidence="1">Uncharacterized protein</fullName>
    </submittedName>
</protein>
<gene>
    <name evidence="1" type="ORF">DPEC_G00177540</name>
</gene>
<evidence type="ECO:0000313" key="2">
    <source>
        <dbReference type="Proteomes" id="UP001157502"/>
    </source>
</evidence>
<accession>A0ACC2GFB0</accession>
<dbReference type="Proteomes" id="UP001157502">
    <property type="component" value="Chromosome 14"/>
</dbReference>
<evidence type="ECO:0000313" key="1">
    <source>
        <dbReference type="EMBL" id="KAJ8002211.1"/>
    </source>
</evidence>
<sequence length="253" mass="28124">MAAAEPLKMARTQPHASGRYGSRRPLQRKRVKNGRRKKLGWACMLKSWAAAGGKRGLTEGLAPRADVCERLDLVRAGDGVGRGRFALEAGVDFGDRLDGCGMSAPLYSVKLCRFCDVQPSSCNGTGTCSSNCPITSTCSLERRNESSYSMETLCHDPRKPLYDVQLDDYKSYLCRFCDVQPSSCNGTGTCSSNCPITSTCSLERRNESSYSMETLCHDPRKPLYDVQLDDYKSYVRHEEEKKHDGANLHLLLR</sequence>
<organism evidence="1 2">
    <name type="scientific">Dallia pectoralis</name>
    <name type="common">Alaska blackfish</name>
    <dbReference type="NCBI Taxonomy" id="75939"/>
    <lineage>
        <taxon>Eukaryota</taxon>
        <taxon>Metazoa</taxon>
        <taxon>Chordata</taxon>
        <taxon>Craniata</taxon>
        <taxon>Vertebrata</taxon>
        <taxon>Euteleostomi</taxon>
        <taxon>Actinopterygii</taxon>
        <taxon>Neopterygii</taxon>
        <taxon>Teleostei</taxon>
        <taxon>Protacanthopterygii</taxon>
        <taxon>Esociformes</taxon>
        <taxon>Umbridae</taxon>
        <taxon>Dallia</taxon>
    </lineage>
</organism>
<name>A0ACC2GFB0_DALPE</name>
<proteinExistence type="predicted"/>